<evidence type="ECO:0000256" key="5">
    <source>
        <dbReference type="ARBA" id="ARBA00023002"/>
    </source>
</evidence>
<keyword evidence="3 10" id="KW-0285">Flavoprotein</keyword>
<dbReference type="InterPro" id="IPR013786">
    <property type="entry name" value="AcylCoA_DH/ox_N"/>
</dbReference>
<comment type="catalytic activity">
    <reaction evidence="6">
        <text>3-(methylsulfanyl)propanoyl-CoA + oxidized [electron-transfer flavoprotein] + H(+) = 3-(methylsulfanyl)acryloyl-CoA + reduced [electron-transfer flavoprotein]</text>
        <dbReference type="Rhea" id="RHEA:52612"/>
        <dbReference type="Rhea" id="RHEA-COMP:10685"/>
        <dbReference type="Rhea" id="RHEA-COMP:10686"/>
        <dbReference type="ChEBI" id="CHEBI:15378"/>
        <dbReference type="ChEBI" id="CHEBI:57692"/>
        <dbReference type="ChEBI" id="CHEBI:58307"/>
        <dbReference type="ChEBI" id="CHEBI:82815"/>
        <dbReference type="ChEBI" id="CHEBI:84994"/>
        <dbReference type="EC" id="1.3.99.41"/>
    </reaction>
    <physiologicalReaction direction="left-to-right" evidence="6">
        <dbReference type="Rhea" id="RHEA:52613"/>
    </physiologicalReaction>
</comment>
<feature type="domain" description="Acyl-CoA dehydrogenase/oxidase N-terminal" evidence="13">
    <location>
        <begin position="75"/>
        <end position="157"/>
    </location>
</feature>
<evidence type="ECO:0000256" key="10">
    <source>
        <dbReference type="RuleBase" id="RU362125"/>
    </source>
</evidence>
<dbReference type="GO" id="GO:0003995">
    <property type="term" value="F:acyl-CoA dehydrogenase activity"/>
    <property type="evidence" value="ECO:0007669"/>
    <property type="project" value="InterPro"/>
</dbReference>
<evidence type="ECO:0000259" key="14">
    <source>
        <dbReference type="Pfam" id="PF12806"/>
    </source>
</evidence>
<dbReference type="InterPro" id="IPR052166">
    <property type="entry name" value="Diverse_Acyl-CoA_DH"/>
</dbReference>
<dbReference type="PANTHER" id="PTHR42803:SF1">
    <property type="entry name" value="BROAD-SPECIFICITY LINEAR ACYL-COA DEHYDROGENASE FADE5"/>
    <property type="match status" value="1"/>
</dbReference>
<evidence type="ECO:0000256" key="1">
    <source>
        <dbReference type="ARBA" id="ARBA00001974"/>
    </source>
</evidence>
<accession>A0A8J7U2T8</accession>
<feature type="domain" description="Acetyl-CoA dehydrogenase-like C-terminal" evidence="14">
    <location>
        <begin position="462"/>
        <end position="574"/>
    </location>
</feature>
<dbReference type="InterPro" id="IPR009075">
    <property type="entry name" value="AcylCo_DH/oxidase_C"/>
</dbReference>
<dbReference type="InterPro" id="IPR036250">
    <property type="entry name" value="AcylCo_DH-like_C"/>
</dbReference>
<dbReference type="FunFam" id="2.40.110.10:FF:000031">
    <property type="entry name" value="Acyl-CoA dehydrogenase, putative"/>
    <property type="match status" value="1"/>
</dbReference>
<dbReference type="EC" id="1.3.99.41" evidence="8"/>
<evidence type="ECO:0000256" key="4">
    <source>
        <dbReference type="ARBA" id="ARBA00022827"/>
    </source>
</evidence>
<keyword evidence="16" id="KW-1185">Reference proteome</keyword>
<dbReference type="Gene3D" id="1.20.140.10">
    <property type="entry name" value="Butyryl-CoA Dehydrogenase, subunit A, domain 3"/>
    <property type="match status" value="1"/>
</dbReference>
<dbReference type="GO" id="GO:0050660">
    <property type="term" value="F:flavin adenine dinucleotide binding"/>
    <property type="evidence" value="ECO:0007669"/>
    <property type="project" value="InterPro"/>
</dbReference>
<dbReference type="AlphaFoldDB" id="A0A8J7U2T8"/>
<protein>
    <recommendedName>
        <fullName evidence="9">3-methylmercaptopropionyl-CoA dehydrogenase</fullName>
        <ecNumber evidence="8">1.3.99.41</ecNumber>
    </recommendedName>
</protein>
<proteinExistence type="inferred from homology"/>
<dbReference type="Gene3D" id="1.10.540.10">
    <property type="entry name" value="Acyl-CoA dehydrogenase/oxidase, N-terminal domain"/>
    <property type="match status" value="1"/>
</dbReference>
<comment type="caution">
    <text evidence="15">The sequence shown here is derived from an EMBL/GenBank/DDBJ whole genome shotgun (WGS) entry which is preliminary data.</text>
</comment>
<dbReference type="SUPFAM" id="SSF47203">
    <property type="entry name" value="Acyl-CoA dehydrogenase C-terminal domain-like"/>
    <property type="match status" value="1"/>
</dbReference>
<evidence type="ECO:0000313" key="15">
    <source>
        <dbReference type="EMBL" id="MBO1318917.1"/>
    </source>
</evidence>
<dbReference type="SUPFAM" id="SSF56645">
    <property type="entry name" value="Acyl-CoA dehydrogenase NM domain-like"/>
    <property type="match status" value="1"/>
</dbReference>
<keyword evidence="4 10" id="KW-0274">FAD</keyword>
<evidence type="ECO:0000256" key="8">
    <source>
        <dbReference type="ARBA" id="ARBA00066694"/>
    </source>
</evidence>
<evidence type="ECO:0000256" key="9">
    <source>
        <dbReference type="ARBA" id="ARBA00069043"/>
    </source>
</evidence>
<dbReference type="Gene3D" id="2.40.110.10">
    <property type="entry name" value="Butyryl-CoA Dehydrogenase, subunit A, domain 2"/>
    <property type="match status" value="1"/>
</dbReference>
<evidence type="ECO:0000256" key="6">
    <source>
        <dbReference type="ARBA" id="ARBA00051388"/>
    </source>
</evidence>
<evidence type="ECO:0000256" key="3">
    <source>
        <dbReference type="ARBA" id="ARBA00022630"/>
    </source>
</evidence>
<dbReference type="InterPro" id="IPR046373">
    <property type="entry name" value="Acyl-CoA_Oxase/DH_mid-dom_sf"/>
</dbReference>
<dbReference type="RefSeq" id="WP_207858735.1">
    <property type="nucleotide sequence ID" value="NZ_JAFREP010000007.1"/>
</dbReference>
<dbReference type="InterPro" id="IPR025878">
    <property type="entry name" value="Acyl-CoA_dh-like_C_dom"/>
</dbReference>
<dbReference type="Pfam" id="PF02770">
    <property type="entry name" value="Acyl-CoA_dh_M"/>
    <property type="match status" value="1"/>
</dbReference>
<feature type="domain" description="Acyl-CoA dehydrogenase/oxidase C-terminal" evidence="11">
    <location>
        <begin position="280"/>
        <end position="443"/>
    </location>
</feature>
<dbReference type="Proteomes" id="UP000664417">
    <property type="component" value="Unassembled WGS sequence"/>
</dbReference>
<dbReference type="InterPro" id="IPR009100">
    <property type="entry name" value="AcylCoA_DH/oxidase_NM_dom_sf"/>
</dbReference>
<organism evidence="15 16">
    <name type="scientific">Acanthopleuribacter pedis</name>
    <dbReference type="NCBI Taxonomy" id="442870"/>
    <lineage>
        <taxon>Bacteria</taxon>
        <taxon>Pseudomonadati</taxon>
        <taxon>Acidobacteriota</taxon>
        <taxon>Holophagae</taxon>
        <taxon>Acanthopleuribacterales</taxon>
        <taxon>Acanthopleuribacteraceae</taxon>
        <taxon>Acanthopleuribacter</taxon>
    </lineage>
</organism>
<dbReference type="InterPro" id="IPR006089">
    <property type="entry name" value="Acyl-CoA_DH_CS"/>
</dbReference>
<dbReference type="PANTHER" id="PTHR42803">
    <property type="entry name" value="ACYL-COA DEHYDROGENASE"/>
    <property type="match status" value="1"/>
</dbReference>
<dbReference type="InterPro" id="IPR006091">
    <property type="entry name" value="Acyl-CoA_Oxase/DH_mid-dom"/>
</dbReference>
<dbReference type="GO" id="GO:0005886">
    <property type="term" value="C:plasma membrane"/>
    <property type="evidence" value="ECO:0007669"/>
    <property type="project" value="TreeGrafter"/>
</dbReference>
<comment type="function">
    <text evidence="7">Involved in the assimilation of dimethylsulphoniopropionate (DMSP), an important compound in the fixation of carbon in marine phytoplankton, by mediating the conversion of 3-(methylthio)propanoyl-CoA (MMPA-CoA) to 3-(methylthio)acryloyl-CoA (MTA-CoA).</text>
</comment>
<reference evidence="15" key="1">
    <citation type="submission" date="2021-03" db="EMBL/GenBank/DDBJ databases">
        <authorList>
            <person name="Wang G."/>
        </authorList>
    </citation>
    <scope>NUCLEOTIDE SEQUENCE</scope>
    <source>
        <strain evidence="15">KCTC 12899</strain>
    </source>
</reference>
<evidence type="ECO:0000256" key="7">
    <source>
        <dbReference type="ARBA" id="ARBA00058683"/>
    </source>
</evidence>
<dbReference type="Pfam" id="PF12806">
    <property type="entry name" value="Acyl-CoA_dh_C"/>
    <property type="match status" value="1"/>
</dbReference>
<dbReference type="InterPro" id="IPR037069">
    <property type="entry name" value="AcylCoA_DH/ox_N_sf"/>
</dbReference>
<name>A0A8J7U2T8_9BACT</name>
<dbReference type="PROSITE" id="PS00072">
    <property type="entry name" value="ACYL_COA_DH_1"/>
    <property type="match status" value="1"/>
</dbReference>
<comment type="cofactor">
    <cofactor evidence="1 10">
        <name>FAD</name>
        <dbReference type="ChEBI" id="CHEBI:57692"/>
    </cofactor>
</comment>
<dbReference type="Pfam" id="PF00441">
    <property type="entry name" value="Acyl-CoA_dh_1"/>
    <property type="match status" value="1"/>
</dbReference>
<evidence type="ECO:0000259" key="12">
    <source>
        <dbReference type="Pfam" id="PF02770"/>
    </source>
</evidence>
<keyword evidence="5 10" id="KW-0560">Oxidoreductase</keyword>
<dbReference type="Pfam" id="PF02771">
    <property type="entry name" value="Acyl-CoA_dh_N"/>
    <property type="match status" value="1"/>
</dbReference>
<evidence type="ECO:0000256" key="2">
    <source>
        <dbReference type="ARBA" id="ARBA00009347"/>
    </source>
</evidence>
<evidence type="ECO:0000313" key="16">
    <source>
        <dbReference type="Proteomes" id="UP000664417"/>
    </source>
</evidence>
<sequence length="590" mass="64711">MTHYNIDERDILFNVKEFPGLAHLENTEGFEDTSEETFDLLWDQAKKFAVERLSALFAVGDREGCTLVDGKVQTPTGFDELWAQYKELGVVGITADSEYGGANLPHLFSIPVAELECGANVAFSMLPLLTRGSARLIESFGTTELKEFYLEKMYSGDWSGTMCLTEPGAGSDVGAGLTKAVPDGDAYKITGTKIFITWGDHDLTENIIHLVLARTPDAPKGSKGLSLFVVPKKIYDGDDNFVRENAVSCSNIEHKMGIKASPTCVINFDESTGWLVGQPNQGMAQMFQMMNDARLEVGLQGSAQASAAYRSALAYAQERVQGVRKDASGVHAAKIIEHPDVRRMMLRMRALSEASRAMVYSQALYTDLSHKGKNDVEKYSALCELMTPICKSYGSDQGFRVAEMAIQTYGGYGFCQEYPVEQYMRDLKIASLYEGTNGIQALDLVFRKILSNQGAYLKYWLADVAALVGKLKGTKLEGLADLVGAGAQTVAQTAKTFGGWMMSGKADAIQYRATEFQESFGHIMAGYFLLAQAGYAQDKLAGEVSTADKVFYEQKLVTANYFIRDIMVQAQASLSHYELVEFPGGDAVFV</sequence>
<comment type="similarity">
    <text evidence="2 10">Belongs to the acyl-CoA dehydrogenase family.</text>
</comment>
<evidence type="ECO:0000259" key="11">
    <source>
        <dbReference type="Pfam" id="PF00441"/>
    </source>
</evidence>
<evidence type="ECO:0000259" key="13">
    <source>
        <dbReference type="Pfam" id="PF02771"/>
    </source>
</evidence>
<feature type="domain" description="Acyl-CoA oxidase/dehydrogenase middle" evidence="12">
    <location>
        <begin position="162"/>
        <end position="270"/>
    </location>
</feature>
<dbReference type="EMBL" id="JAFREP010000007">
    <property type="protein sequence ID" value="MBO1318917.1"/>
    <property type="molecule type" value="Genomic_DNA"/>
</dbReference>
<gene>
    <name evidence="15" type="ORF">J3U88_10635</name>
</gene>